<feature type="compositionally biased region" description="Low complexity" evidence="1">
    <location>
        <begin position="136"/>
        <end position="152"/>
    </location>
</feature>
<evidence type="ECO:0000313" key="2">
    <source>
        <dbReference type="EMBL" id="CTR06786.1"/>
    </source>
</evidence>
<feature type="compositionally biased region" description="Basic and acidic residues" evidence="1">
    <location>
        <begin position="628"/>
        <end position="642"/>
    </location>
</feature>
<feature type="compositionally biased region" description="Pro residues" evidence="1">
    <location>
        <begin position="586"/>
        <end position="595"/>
    </location>
</feature>
<feature type="compositionally biased region" description="Low complexity" evidence="1">
    <location>
        <begin position="281"/>
        <end position="305"/>
    </location>
</feature>
<feature type="region of interest" description="Disordered" evidence="1">
    <location>
        <begin position="1"/>
        <end position="393"/>
    </location>
</feature>
<evidence type="ECO:0008006" key="4">
    <source>
        <dbReference type="Google" id="ProtNLM"/>
    </source>
</evidence>
<feature type="compositionally biased region" description="Basic residues" evidence="1">
    <location>
        <begin position="24"/>
        <end position="35"/>
    </location>
</feature>
<feature type="compositionally biased region" description="Pro residues" evidence="1">
    <location>
        <begin position="307"/>
        <end position="317"/>
    </location>
</feature>
<dbReference type="Proteomes" id="UP000199069">
    <property type="component" value="Unassembled WGS sequence"/>
</dbReference>
<protein>
    <recommendedName>
        <fullName evidence="4">Proteophosphoglycan ppg4</fullName>
    </recommendedName>
</protein>
<feature type="region of interest" description="Disordered" evidence="1">
    <location>
        <begin position="412"/>
        <end position="656"/>
    </location>
</feature>
<dbReference type="AlphaFoldDB" id="A0A0K3CHX2"/>
<name>A0A0K3CHX2_RHOTO</name>
<accession>A0A0K3CHX2</accession>
<feature type="compositionally biased region" description="Basic and acidic residues" evidence="1">
    <location>
        <begin position="87"/>
        <end position="96"/>
    </location>
</feature>
<feature type="compositionally biased region" description="Basic and acidic residues" evidence="1">
    <location>
        <begin position="509"/>
        <end position="523"/>
    </location>
</feature>
<feature type="compositionally biased region" description="Low complexity" evidence="1">
    <location>
        <begin position="360"/>
        <end position="382"/>
    </location>
</feature>
<evidence type="ECO:0000256" key="1">
    <source>
        <dbReference type="SAM" id="MobiDB-lite"/>
    </source>
</evidence>
<organism evidence="2 3">
    <name type="scientific">Rhodotorula toruloides</name>
    <name type="common">Yeast</name>
    <name type="synonym">Rhodosporidium toruloides</name>
    <dbReference type="NCBI Taxonomy" id="5286"/>
    <lineage>
        <taxon>Eukaryota</taxon>
        <taxon>Fungi</taxon>
        <taxon>Dikarya</taxon>
        <taxon>Basidiomycota</taxon>
        <taxon>Pucciniomycotina</taxon>
        <taxon>Microbotryomycetes</taxon>
        <taxon>Sporidiobolales</taxon>
        <taxon>Sporidiobolaceae</taxon>
        <taxon>Rhodotorula</taxon>
    </lineage>
</organism>
<evidence type="ECO:0000313" key="3">
    <source>
        <dbReference type="Proteomes" id="UP000199069"/>
    </source>
</evidence>
<reference evidence="2 3" key="1">
    <citation type="submission" date="2015-07" db="EMBL/GenBank/DDBJ databases">
        <authorList>
            <person name="Cajimat M.N.B."/>
            <person name="Milazzo M.L."/>
            <person name="Fulhorst C.F."/>
        </authorList>
    </citation>
    <scope>NUCLEOTIDE SEQUENCE [LARGE SCALE GENOMIC DNA]</scope>
    <source>
        <strain evidence="2">Single colony</strain>
    </source>
</reference>
<feature type="region of interest" description="Disordered" evidence="1">
    <location>
        <begin position="704"/>
        <end position="729"/>
    </location>
</feature>
<gene>
    <name evidence="2" type="primary">FGENESH: predicted gene_5.192</name>
    <name evidence="2" type="ORF">BN2166_0026470</name>
</gene>
<feature type="compositionally biased region" description="Basic and acidic residues" evidence="1">
    <location>
        <begin position="122"/>
        <end position="134"/>
    </location>
</feature>
<feature type="compositionally biased region" description="Basic and acidic residues" evidence="1">
    <location>
        <begin position="434"/>
        <end position="444"/>
    </location>
</feature>
<keyword evidence="3" id="KW-1185">Reference proteome</keyword>
<dbReference type="EMBL" id="CWKI01000005">
    <property type="protein sequence ID" value="CTR06786.1"/>
    <property type="molecule type" value="Genomic_DNA"/>
</dbReference>
<feature type="compositionally biased region" description="Polar residues" evidence="1">
    <location>
        <begin position="189"/>
        <end position="203"/>
    </location>
</feature>
<feature type="compositionally biased region" description="Acidic residues" evidence="1">
    <location>
        <begin position="111"/>
        <end position="121"/>
    </location>
</feature>
<feature type="compositionally biased region" description="Acidic residues" evidence="1">
    <location>
        <begin position="708"/>
        <end position="720"/>
    </location>
</feature>
<feature type="compositionally biased region" description="Polar residues" evidence="1">
    <location>
        <begin position="222"/>
        <end position="254"/>
    </location>
</feature>
<dbReference type="OMA" id="YEMAERE"/>
<feature type="compositionally biased region" description="Acidic residues" evidence="1">
    <location>
        <begin position="614"/>
        <end position="626"/>
    </location>
</feature>
<feature type="compositionally biased region" description="Low complexity" evidence="1">
    <location>
        <begin position="337"/>
        <end position="352"/>
    </location>
</feature>
<sequence>MPSGNSTDYDSLPSPRGGSSHSAARPRKLYGRKAARLAPARGVQEEDGGEGAQKSGKRRRPVRGGDRASEESDSEAGQEAQKGVRTKGGEKREPAKGGKGKMRSAKRVEEGDVESNDELEGEVSKEPPAKKAKTDTSSAQPRSSQSQPTQSRWRADQALQDAKNALVEKKRRKEAKKDVEVIVEIPARRTSSGNIPPSVTATSVEAVVPLTTSRKPALLDKSNLTTNSPRSAARPSQLSQANRSPLRPTPSTASTKRRGSTLTVYRDETATASKPVPPQRASTSNASTSAQSLRLPRAARGLRLGSEPPPSTRPLPSPTFATFDRLLPRSPRSAGNASPLRSLSPLRSATLLGVPRAAQSSHPAPWALSAPAAASNHPSSSPQNPPADAPVFHFTTTEFGDLPSVRLSLGSNVEVGDGKEGGMDSTIVLETWDEGAREGRREESPMDVVEEEEGKEERTMHPQEVQEAEEADATVVEAKEPVEEQDQTDVAGDFADMSLDDGEVTVTAAHHDTEEQDDGHRSTAETAAASPEQEGGADNVAMEEVVSLDQHSVVSNQDEEKPVTRRSPRPLFWTSDFMPPRHPRPPVDQPLPDGPPSSEDELAYYLRTTGTYSSEDDLPSIEDAPSDESAKEDWLAEREVGRAVKPTSGQRAKRIKATEARRKLERLRIDEGKRAGTKREILPLDQVRIPKRVRRLIEQQAYERGAEADDELDEKEEVDELSVSGIELR</sequence>
<proteinExistence type="predicted"/>